<feature type="repeat" description="PPR" evidence="3">
    <location>
        <begin position="115"/>
        <end position="149"/>
    </location>
</feature>
<keyword evidence="6" id="KW-1185">Reference proteome</keyword>
<dbReference type="Gene3D" id="1.25.40.10">
    <property type="entry name" value="Tetratricopeptide repeat domain"/>
    <property type="match status" value="3"/>
</dbReference>
<dbReference type="InterPro" id="IPR011990">
    <property type="entry name" value="TPR-like_helical_dom_sf"/>
</dbReference>
<gene>
    <name evidence="5" type="ORF">QYE76_003605</name>
</gene>
<dbReference type="Pfam" id="PF20431">
    <property type="entry name" value="E_motif"/>
    <property type="match status" value="1"/>
</dbReference>
<name>A0AAD8RQS0_LOLMU</name>
<dbReference type="NCBIfam" id="TIGR00756">
    <property type="entry name" value="PPR"/>
    <property type="match status" value="4"/>
</dbReference>
<dbReference type="EMBL" id="JAUUTY010000005">
    <property type="protein sequence ID" value="KAK1629290.1"/>
    <property type="molecule type" value="Genomic_DNA"/>
</dbReference>
<feature type="repeat" description="PPR" evidence="3">
    <location>
        <begin position="247"/>
        <end position="281"/>
    </location>
</feature>
<keyword evidence="1" id="KW-0677">Repeat</keyword>
<dbReference type="Pfam" id="PF20430">
    <property type="entry name" value="Eplus_motif"/>
    <property type="match status" value="1"/>
</dbReference>
<proteinExistence type="predicted"/>
<feature type="domain" description="DYW" evidence="4">
    <location>
        <begin position="563"/>
        <end position="655"/>
    </location>
</feature>
<comment type="caution">
    <text evidence="5">The sequence shown here is derived from an EMBL/GenBank/DDBJ whole genome shotgun (WGS) entry which is preliminary data.</text>
</comment>
<reference evidence="5" key="1">
    <citation type="submission" date="2023-07" db="EMBL/GenBank/DDBJ databases">
        <title>A chromosome-level genome assembly of Lolium multiflorum.</title>
        <authorList>
            <person name="Chen Y."/>
            <person name="Copetti D."/>
            <person name="Kolliker R."/>
            <person name="Studer B."/>
        </authorList>
    </citation>
    <scope>NUCLEOTIDE SEQUENCE</scope>
    <source>
        <strain evidence="5">02402/16</strain>
        <tissue evidence="5">Leaf</tissue>
    </source>
</reference>
<dbReference type="AlphaFoldDB" id="A0AAD8RQS0"/>
<dbReference type="InterPro" id="IPR046848">
    <property type="entry name" value="E_motif"/>
</dbReference>
<dbReference type="Pfam" id="PF14432">
    <property type="entry name" value="DYW_deaminase"/>
    <property type="match status" value="1"/>
</dbReference>
<dbReference type="Pfam" id="PF01535">
    <property type="entry name" value="PPR"/>
    <property type="match status" value="4"/>
</dbReference>
<organism evidence="5 6">
    <name type="scientific">Lolium multiflorum</name>
    <name type="common">Italian ryegrass</name>
    <name type="synonym">Lolium perenne subsp. multiflorum</name>
    <dbReference type="NCBI Taxonomy" id="4521"/>
    <lineage>
        <taxon>Eukaryota</taxon>
        <taxon>Viridiplantae</taxon>
        <taxon>Streptophyta</taxon>
        <taxon>Embryophyta</taxon>
        <taxon>Tracheophyta</taxon>
        <taxon>Spermatophyta</taxon>
        <taxon>Magnoliopsida</taxon>
        <taxon>Liliopsida</taxon>
        <taxon>Poales</taxon>
        <taxon>Poaceae</taxon>
        <taxon>BOP clade</taxon>
        <taxon>Pooideae</taxon>
        <taxon>Poodae</taxon>
        <taxon>Poeae</taxon>
        <taxon>Poeae Chloroplast Group 2 (Poeae type)</taxon>
        <taxon>Loliodinae</taxon>
        <taxon>Loliinae</taxon>
        <taxon>Lolium</taxon>
    </lineage>
</organism>
<dbReference type="InterPro" id="IPR032867">
    <property type="entry name" value="DYW_dom"/>
</dbReference>
<keyword evidence="2" id="KW-0809">Transit peptide</keyword>
<evidence type="ECO:0000256" key="1">
    <source>
        <dbReference type="ARBA" id="ARBA00022737"/>
    </source>
</evidence>
<dbReference type="Pfam" id="PF13041">
    <property type="entry name" value="PPR_2"/>
    <property type="match status" value="2"/>
</dbReference>
<feature type="repeat" description="PPR" evidence="3">
    <location>
        <begin position="348"/>
        <end position="382"/>
    </location>
</feature>
<dbReference type="GO" id="GO:0008270">
    <property type="term" value="F:zinc ion binding"/>
    <property type="evidence" value="ECO:0007669"/>
    <property type="project" value="InterPro"/>
</dbReference>
<evidence type="ECO:0000313" key="6">
    <source>
        <dbReference type="Proteomes" id="UP001231189"/>
    </source>
</evidence>
<dbReference type="GO" id="GO:0003723">
    <property type="term" value="F:RNA binding"/>
    <property type="evidence" value="ECO:0007669"/>
    <property type="project" value="InterPro"/>
</dbReference>
<sequence length="655" mass="72265">MIHQPGAFVSAAAASTRRVLLGGIHPSNPLPPLTVRLLHGRLLRLDILADLSQFLLRALSSSGLHLHALALHSLFPDPPHLTLPFALKSASRLPDPLPVGEQLHARSLKLPSHSNPHVLTSLLSLYAKCGLLDHARQVFDEMRCPSTVSWTALIAAYMNAGRDREAVAAARDAFTSGMRPDSFTAVRVLTACARVVDLDTGEAVWRAAEREGIATSVFVATAAVDLYVKCGEMAKAREVFDKMSEKDAVAWGAMVGGYASNGHPREALELFFAMQAQGVRPDCYTVAGALSACTRLGALDLGRQAVGAVNGDEFLDNPILGTALINMYTKCGSTGEAWVVFQQMRRKDVIVWNTMVLGLGMTGHGKTAFALVGQMEKSGVKLNDNTFIGILCSCAHTGLVQDGRRYFRNMIQLYHIIPRIEHYGCMVDMLSRAGLLQEAHQLINDMPMQANAVVWGALLGGCKIHRDTKLAECVLKQLILLEPRNSGNYVMLSNIYSKSNRWEDAAKLRLDMKAHGVEKVRAYSWVELSGKVHEFCVGDKSHPLMDQIYKKLDELGMEMKNMGYKPTTDVVMFDVEDEEKEQTLVHHSEKLAIAFCLLSTPPGEVIRVTKNLRVCTDCHTAIKLVSRIADREIIIRDNNRFHCFRDGSCSCNDYW</sequence>
<evidence type="ECO:0000256" key="2">
    <source>
        <dbReference type="ARBA" id="ARBA00022946"/>
    </source>
</evidence>
<evidence type="ECO:0000256" key="3">
    <source>
        <dbReference type="PROSITE-ProRule" id="PRU00708"/>
    </source>
</evidence>
<dbReference type="GO" id="GO:0009451">
    <property type="term" value="P:RNA modification"/>
    <property type="evidence" value="ECO:0007669"/>
    <property type="project" value="InterPro"/>
</dbReference>
<dbReference type="SUPFAM" id="SSF48452">
    <property type="entry name" value="TPR-like"/>
    <property type="match status" value="1"/>
</dbReference>
<dbReference type="FunFam" id="1.25.40.10:FF:000511">
    <property type="entry name" value="Pentatricopeptide repeat-containing protein"/>
    <property type="match status" value="1"/>
</dbReference>
<dbReference type="PROSITE" id="PS51375">
    <property type="entry name" value="PPR"/>
    <property type="match status" value="4"/>
</dbReference>
<evidence type="ECO:0000259" key="4">
    <source>
        <dbReference type="Pfam" id="PF14432"/>
    </source>
</evidence>
<dbReference type="InterPro" id="IPR046849">
    <property type="entry name" value="E2_motif"/>
</dbReference>
<feature type="repeat" description="PPR" evidence="3">
    <location>
        <begin position="485"/>
        <end position="519"/>
    </location>
</feature>
<dbReference type="Proteomes" id="UP001231189">
    <property type="component" value="Unassembled WGS sequence"/>
</dbReference>
<dbReference type="FunFam" id="1.25.40.10:FF:000450">
    <property type="entry name" value="Putative pentatricopeptide repeat-containing protein"/>
    <property type="match status" value="1"/>
</dbReference>
<dbReference type="PANTHER" id="PTHR47926">
    <property type="entry name" value="PENTATRICOPEPTIDE REPEAT-CONTAINING PROTEIN"/>
    <property type="match status" value="1"/>
</dbReference>
<protein>
    <recommendedName>
        <fullName evidence="4">DYW domain-containing protein</fullName>
    </recommendedName>
</protein>
<evidence type="ECO:0000313" key="5">
    <source>
        <dbReference type="EMBL" id="KAK1629290.1"/>
    </source>
</evidence>
<dbReference type="InterPro" id="IPR002885">
    <property type="entry name" value="PPR_rpt"/>
</dbReference>
<dbReference type="PANTHER" id="PTHR47926:SF446">
    <property type="entry name" value="PENTACOTRIPEPTIDE-REPEAT REGION OF PRORP DOMAIN-CONTAINING PROTEIN"/>
    <property type="match status" value="1"/>
</dbReference>
<dbReference type="InterPro" id="IPR046960">
    <property type="entry name" value="PPR_At4g14850-like_plant"/>
</dbReference>
<accession>A0AAD8RQS0</accession>